<dbReference type="Proteomes" id="UP000572984">
    <property type="component" value="Unassembled WGS sequence"/>
</dbReference>
<keyword evidence="2" id="KW-1185">Reference proteome</keyword>
<evidence type="ECO:0000313" key="2">
    <source>
        <dbReference type="Proteomes" id="UP000572984"/>
    </source>
</evidence>
<gene>
    <name evidence="1" type="ORF">H0S73_16615</name>
</gene>
<proteinExistence type="predicted"/>
<dbReference type="AlphaFoldDB" id="A0A838BTH2"/>
<dbReference type="EMBL" id="JACDXJ010000001">
    <property type="protein sequence ID" value="MBA1157736.1"/>
    <property type="molecule type" value="Genomic_DNA"/>
</dbReference>
<organism evidence="1 2">
    <name type="scientific">Microvirga mediterraneensis</name>
    <dbReference type="NCBI Taxonomy" id="2754695"/>
    <lineage>
        <taxon>Bacteria</taxon>
        <taxon>Pseudomonadati</taxon>
        <taxon>Pseudomonadota</taxon>
        <taxon>Alphaproteobacteria</taxon>
        <taxon>Hyphomicrobiales</taxon>
        <taxon>Methylobacteriaceae</taxon>
        <taxon>Microvirga</taxon>
    </lineage>
</organism>
<reference evidence="1 2" key="1">
    <citation type="submission" date="2020-07" db="EMBL/GenBank/DDBJ databases">
        <title>Draft genome and description of Microvirga mediterraneensis Marseille-Q2068 sp. nov.</title>
        <authorList>
            <person name="Boxberger M."/>
        </authorList>
    </citation>
    <scope>NUCLEOTIDE SEQUENCE [LARGE SCALE GENOMIC DNA]</scope>
    <source>
        <strain evidence="1 2">Marseille-Q2068</strain>
    </source>
</reference>
<dbReference type="RefSeq" id="WP_181053189.1">
    <property type="nucleotide sequence ID" value="NZ_JACDXJ010000001.1"/>
</dbReference>
<comment type="caution">
    <text evidence="1">The sequence shown here is derived from an EMBL/GenBank/DDBJ whole genome shotgun (WGS) entry which is preliminary data.</text>
</comment>
<evidence type="ECO:0000313" key="1">
    <source>
        <dbReference type="EMBL" id="MBA1157736.1"/>
    </source>
</evidence>
<sequence length="99" mass="10904">MLWAKKAVSPAEWEPTQERFEELFVKLGSPKQMMLAAACDPGSGQSILLVSLPNTAYLGLFPGFESVTEDALPSEAALLVGHSDELLKRFRYPARRVVP</sequence>
<name>A0A838BTH2_9HYPH</name>
<protein>
    <submittedName>
        <fullName evidence="1">Uncharacterized protein</fullName>
    </submittedName>
</protein>
<accession>A0A838BTH2</accession>